<reference evidence="5 6" key="1">
    <citation type="submission" date="2020-01" db="EMBL/GenBank/DDBJ databases">
        <authorList>
            <person name="Kim M.K."/>
        </authorList>
    </citation>
    <scope>NUCLEOTIDE SEQUENCE [LARGE SCALE GENOMIC DNA]</scope>
    <source>
        <strain evidence="5 6">BT213</strain>
    </source>
</reference>
<protein>
    <submittedName>
        <fullName evidence="5">Biotin-dependent carboxyltransferase family protein</fullName>
    </submittedName>
</protein>
<dbReference type="GO" id="GO:0016787">
    <property type="term" value="F:hydrolase activity"/>
    <property type="evidence" value="ECO:0007669"/>
    <property type="project" value="UniProtKB-KW"/>
</dbReference>
<comment type="caution">
    <text evidence="5">The sequence shown here is derived from an EMBL/GenBank/DDBJ whole genome shotgun (WGS) entry which is preliminary data.</text>
</comment>
<dbReference type="Gene3D" id="2.40.100.10">
    <property type="entry name" value="Cyclophilin-like"/>
    <property type="match status" value="1"/>
</dbReference>
<dbReference type="Pfam" id="PF02626">
    <property type="entry name" value="CT_A_B"/>
    <property type="match status" value="1"/>
</dbReference>
<evidence type="ECO:0000313" key="6">
    <source>
        <dbReference type="Proteomes" id="UP000478546"/>
    </source>
</evidence>
<dbReference type="InterPro" id="IPR003778">
    <property type="entry name" value="CT_A_B"/>
</dbReference>
<dbReference type="NCBIfam" id="TIGR00724">
    <property type="entry name" value="urea_amlyse_rel"/>
    <property type="match status" value="1"/>
</dbReference>
<dbReference type="GO" id="GO:0005524">
    <property type="term" value="F:ATP binding"/>
    <property type="evidence" value="ECO:0007669"/>
    <property type="project" value="UniProtKB-KW"/>
</dbReference>
<name>A0A6B2H4S2_9BACT</name>
<dbReference type="EMBL" id="JAAEAA010000027">
    <property type="protein sequence ID" value="NDK57461.1"/>
    <property type="molecule type" value="Genomic_DNA"/>
</dbReference>
<dbReference type="InterPro" id="IPR052708">
    <property type="entry name" value="PxpC"/>
</dbReference>
<evidence type="ECO:0000256" key="3">
    <source>
        <dbReference type="ARBA" id="ARBA00022840"/>
    </source>
</evidence>
<evidence type="ECO:0000259" key="4">
    <source>
        <dbReference type="SMART" id="SM00797"/>
    </source>
</evidence>
<keyword evidence="1" id="KW-0547">Nucleotide-binding</keyword>
<organism evidence="5 6">
    <name type="scientific">Pontibacter fetidus</name>
    <dbReference type="NCBI Taxonomy" id="2700082"/>
    <lineage>
        <taxon>Bacteria</taxon>
        <taxon>Pseudomonadati</taxon>
        <taxon>Bacteroidota</taxon>
        <taxon>Cytophagia</taxon>
        <taxon>Cytophagales</taxon>
        <taxon>Hymenobacteraceae</taxon>
        <taxon>Pontibacter</taxon>
    </lineage>
</organism>
<dbReference type="SUPFAM" id="SSF50891">
    <property type="entry name" value="Cyclophilin-like"/>
    <property type="match status" value="1"/>
</dbReference>
<dbReference type="SMART" id="SM00797">
    <property type="entry name" value="AHS2"/>
    <property type="match status" value="1"/>
</dbReference>
<gene>
    <name evidence="5" type="ORF">GWO68_16170</name>
</gene>
<dbReference type="GO" id="GO:0016740">
    <property type="term" value="F:transferase activity"/>
    <property type="evidence" value="ECO:0007669"/>
    <property type="project" value="UniProtKB-KW"/>
</dbReference>
<keyword evidence="5" id="KW-0808">Transferase</keyword>
<keyword evidence="3" id="KW-0067">ATP-binding</keyword>
<sequence length="335" mass="36954">MSIKILKPGLLSTIQDEGRYGYQKDGMVVSGAMDKIALRIANLLVGNAPHSAALEITLLGPQLYFDADHLIAVTGANLSPTIDGQPIKLWRPTLVKKGAILAFGTPVLGCRSYVAIAGGYAVPEVLGSFATYLRAGIGGYKGRALQADDILNVNEPDARLTTYWRELELPERTGNYNQATWSPAPELYPTYEENPTIRAVKGPEYELFAESDLTHFRTEKYLVKSESDRMGYRLQGSPLSLTEPKELLSSAVTFGTVQVPPQGQPIVLMADHQTTGGYPRVAQVITADLPKLAQVQPGKYITFEEVTLEKAQQLYMQQEQKLEQLEWALQIKMKL</sequence>
<evidence type="ECO:0000256" key="2">
    <source>
        <dbReference type="ARBA" id="ARBA00022801"/>
    </source>
</evidence>
<proteinExistence type="predicted"/>
<keyword evidence="6" id="KW-1185">Reference proteome</keyword>
<dbReference type="Proteomes" id="UP000478546">
    <property type="component" value="Unassembled WGS sequence"/>
</dbReference>
<accession>A0A6B2H4S2</accession>
<feature type="domain" description="Carboxyltransferase" evidence="4">
    <location>
        <begin position="24"/>
        <end position="321"/>
    </location>
</feature>
<dbReference type="PANTHER" id="PTHR43309">
    <property type="entry name" value="5-OXOPROLINASE SUBUNIT C"/>
    <property type="match status" value="1"/>
</dbReference>
<dbReference type="RefSeq" id="WP_162347520.1">
    <property type="nucleotide sequence ID" value="NZ_JAAEAA010000027.1"/>
</dbReference>
<dbReference type="PANTHER" id="PTHR43309:SF5">
    <property type="entry name" value="5-OXOPROLINASE SUBUNIT C"/>
    <property type="match status" value="1"/>
</dbReference>
<evidence type="ECO:0000256" key="1">
    <source>
        <dbReference type="ARBA" id="ARBA00022741"/>
    </source>
</evidence>
<evidence type="ECO:0000313" key="5">
    <source>
        <dbReference type="EMBL" id="NDK57461.1"/>
    </source>
</evidence>
<dbReference type="AlphaFoldDB" id="A0A6B2H4S2"/>
<keyword evidence="2" id="KW-0378">Hydrolase</keyword>
<dbReference type="InterPro" id="IPR029000">
    <property type="entry name" value="Cyclophilin-like_dom_sf"/>
</dbReference>